<gene>
    <name evidence="2" type="ORF">FQP89_01465</name>
</gene>
<evidence type="ECO:0000313" key="3">
    <source>
        <dbReference type="Proteomes" id="UP000317288"/>
    </source>
</evidence>
<dbReference type="RefSeq" id="WP_035580967.1">
    <property type="nucleotide sequence ID" value="NZ_VNFE01000001.1"/>
</dbReference>
<keyword evidence="1" id="KW-0472">Membrane</keyword>
<evidence type="ECO:0000256" key="1">
    <source>
        <dbReference type="SAM" id="Phobius"/>
    </source>
</evidence>
<reference evidence="2 3" key="1">
    <citation type="submission" date="2019-07" db="EMBL/GenBank/DDBJ databases">
        <title>Diversity of Bacteria from Kongsfjorden, Arctic.</title>
        <authorList>
            <person name="Yu Y."/>
        </authorList>
    </citation>
    <scope>NUCLEOTIDE SEQUENCE [LARGE SCALE GENOMIC DNA]</scope>
    <source>
        <strain evidence="2 3">SM1922</strain>
    </source>
</reference>
<keyword evidence="1" id="KW-0812">Transmembrane</keyword>
<accession>A0A558JDW9</accession>
<comment type="caution">
    <text evidence="2">The sequence shown here is derived from an EMBL/GenBank/DDBJ whole genome shotgun (WGS) entry which is preliminary data.</text>
</comment>
<protein>
    <recommendedName>
        <fullName evidence="4">DUF3311 domain-containing protein</fullName>
    </recommendedName>
</protein>
<dbReference type="AlphaFoldDB" id="A0A558JDW9"/>
<evidence type="ECO:0000313" key="2">
    <source>
        <dbReference type="EMBL" id="TVU91833.1"/>
    </source>
</evidence>
<keyword evidence="1" id="KW-1133">Transmembrane helix</keyword>
<feature type="transmembrane region" description="Helical" evidence="1">
    <location>
        <begin position="12"/>
        <end position="30"/>
    </location>
</feature>
<organism evidence="2 3">
    <name type="scientific">Vreelandella titanicae</name>
    <dbReference type="NCBI Taxonomy" id="664683"/>
    <lineage>
        <taxon>Bacteria</taxon>
        <taxon>Pseudomonadati</taxon>
        <taxon>Pseudomonadota</taxon>
        <taxon>Gammaproteobacteria</taxon>
        <taxon>Oceanospirillales</taxon>
        <taxon>Halomonadaceae</taxon>
        <taxon>Vreelandella</taxon>
    </lineage>
</organism>
<evidence type="ECO:0008006" key="4">
    <source>
        <dbReference type="Google" id="ProtNLM"/>
    </source>
</evidence>
<dbReference type="EMBL" id="VNFE01000001">
    <property type="protein sequence ID" value="TVU91833.1"/>
    <property type="molecule type" value="Genomic_DNA"/>
</dbReference>
<proteinExistence type="predicted"/>
<name>A0A558JDW9_9GAMM</name>
<feature type="transmembrane region" description="Helical" evidence="1">
    <location>
        <begin position="42"/>
        <end position="63"/>
    </location>
</feature>
<sequence length="84" mass="9664">MKYLTPLKLSIYGGMLFSFFMLESPIIMLANRIEPMLMGIPFLLVWNLFWWFALTALFLVAYFTNWGSPEPTTAHATQQPSQGD</sequence>
<dbReference type="Proteomes" id="UP000317288">
    <property type="component" value="Unassembled WGS sequence"/>
</dbReference>